<evidence type="ECO:0000313" key="2">
    <source>
        <dbReference type="EMBL" id="TQL74113.1"/>
    </source>
</evidence>
<dbReference type="AlphaFoldDB" id="A0A543ANG0"/>
<reference evidence="2 3" key="1">
    <citation type="submission" date="2019-06" db="EMBL/GenBank/DDBJ databases">
        <title>Sequencing the genomes of 1000 actinobacteria strains.</title>
        <authorList>
            <person name="Klenk H.-P."/>
        </authorList>
    </citation>
    <scope>NUCLEOTIDE SEQUENCE [LARGE SCALE GENOMIC DNA]</scope>
    <source>
        <strain evidence="2 3">DSM 24083</strain>
    </source>
</reference>
<keyword evidence="3" id="KW-1185">Reference proteome</keyword>
<evidence type="ECO:0000313" key="3">
    <source>
        <dbReference type="Proteomes" id="UP000319746"/>
    </source>
</evidence>
<dbReference type="PROSITE" id="PS51257">
    <property type="entry name" value="PROKAR_LIPOPROTEIN"/>
    <property type="match status" value="1"/>
</dbReference>
<gene>
    <name evidence="2" type="ORF">FB556_0565</name>
</gene>
<organism evidence="2 3">
    <name type="scientific">Enteractinococcus coprophilus</name>
    <dbReference type="NCBI Taxonomy" id="1027633"/>
    <lineage>
        <taxon>Bacteria</taxon>
        <taxon>Bacillati</taxon>
        <taxon>Actinomycetota</taxon>
        <taxon>Actinomycetes</taxon>
        <taxon>Micrococcales</taxon>
        <taxon>Micrococcaceae</taxon>
    </lineage>
</organism>
<evidence type="ECO:0000256" key="1">
    <source>
        <dbReference type="SAM" id="MobiDB-lite"/>
    </source>
</evidence>
<dbReference type="Proteomes" id="UP000319746">
    <property type="component" value="Unassembled WGS sequence"/>
</dbReference>
<proteinExistence type="predicted"/>
<sequence length="63" mass="6614">MKISARFYKTAAILSVVGLALTGCIDDYDPEDTAPPGDGETQGSSVTIDGFNGWDEGIAFSEL</sequence>
<dbReference type="RefSeq" id="WP_141864526.1">
    <property type="nucleotide sequence ID" value="NZ_BAABAN010000016.1"/>
</dbReference>
<comment type="caution">
    <text evidence="2">The sequence shown here is derived from an EMBL/GenBank/DDBJ whole genome shotgun (WGS) entry which is preliminary data.</text>
</comment>
<accession>A0A543ANG0</accession>
<protein>
    <submittedName>
        <fullName evidence="2">Uncharacterized protein</fullName>
    </submittedName>
</protein>
<name>A0A543ANG0_9MICC</name>
<feature type="region of interest" description="Disordered" evidence="1">
    <location>
        <begin position="28"/>
        <end position="53"/>
    </location>
</feature>
<dbReference type="EMBL" id="VFOU01000001">
    <property type="protein sequence ID" value="TQL74113.1"/>
    <property type="molecule type" value="Genomic_DNA"/>
</dbReference>